<accession>A0A271ISL5</accession>
<feature type="transmembrane region" description="Helical" evidence="7">
    <location>
        <begin position="70"/>
        <end position="88"/>
    </location>
</feature>
<dbReference type="OrthoDB" id="21094at2"/>
<evidence type="ECO:0000256" key="7">
    <source>
        <dbReference type="RuleBase" id="RU362048"/>
    </source>
</evidence>
<feature type="transmembrane region" description="Helical" evidence="7">
    <location>
        <begin position="139"/>
        <end position="157"/>
    </location>
</feature>
<proteinExistence type="inferred from homology"/>
<keyword evidence="9" id="KW-1185">Reference proteome</keyword>
<dbReference type="GO" id="GO:0005886">
    <property type="term" value="C:plasma membrane"/>
    <property type="evidence" value="ECO:0007669"/>
    <property type="project" value="UniProtKB-SubCell"/>
</dbReference>
<comment type="subcellular location">
    <subcellularLocation>
        <location evidence="1 7">Cell membrane</location>
        <topology evidence="1 7">Multi-pass membrane protein</topology>
    </subcellularLocation>
</comment>
<evidence type="ECO:0000256" key="4">
    <source>
        <dbReference type="ARBA" id="ARBA00022692"/>
    </source>
</evidence>
<organism evidence="8 9">
    <name type="scientific">Rubrivirga marina</name>
    <dbReference type="NCBI Taxonomy" id="1196024"/>
    <lineage>
        <taxon>Bacteria</taxon>
        <taxon>Pseudomonadati</taxon>
        <taxon>Rhodothermota</taxon>
        <taxon>Rhodothermia</taxon>
        <taxon>Rhodothermales</taxon>
        <taxon>Rubricoccaceae</taxon>
        <taxon>Rubrivirga</taxon>
    </lineage>
</organism>
<keyword evidence="4 7" id="KW-0812">Transmembrane</keyword>
<keyword evidence="6 7" id="KW-0472">Membrane</keyword>
<evidence type="ECO:0000256" key="1">
    <source>
        <dbReference type="ARBA" id="ARBA00004651"/>
    </source>
</evidence>
<evidence type="ECO:0000313" key="8">
    <source>
        <dbReference type="EMBL" id="PAP74193.1"/>
    </source>
</evidence>
<comment type="caution">
    <text evidence="8">The sequence shown here is derived from an EMBL/GenBank/DDBJ whole genome shotgun (WGS) entry which is preliminary data.</text>
</comment>
<name>A0A271ISL5_9BACT</name>
<dbReference type="EMBL" id="MQWD01000010">
    <property type="protein sequence ID" value="PAP74193.1"/>
    <property type="molecule type" value="Genomic_DNA"/>
</dbReference>
<dbReference type="InterPro" id="IPR002771">
    <property type="entry name" value="Multi_antbiot-R_MarC"/>
</dbReference>
<evidence type="ECO:0000313" key="9">
    <source>
        <dbReference type="Proteomes" id="UP000216339"/>
    </source>
</evidence>
<evidence type="ECO:0000256" key="2">
    <source>
        <dbReference type="ARBA" id="ARBA00009784"/>
    </source>
</evidence>
<keyword evidence="3" id="KW-1003">Cell membrane</keyword>
<dbReference type="Pfam" id="PF01914">
    <property type="entry name" value="MarC"/>
    <property type="match status" value="1"/>
</dbReference>
<gene>
    <name evidence="8" type="ORF">BSZ37_21265</name>
</gene>
<keyword evidence="5 7" id="KW-1133">Transmembrane helix</keyword>
<protein>
    <recommendedName>
        <fullName evidence="7">UPF0056 membrane protein</fullName>
    </recommendedName>
</protein>
<dbReference type="PANTHER" id="PTHR33508">
    <property type="entry name" value="UPF0056 MEMBRANE PROTEIN YHCE"/>
    <property type="match status" value="1"/>
</dbReference>
<dbReference type="AlphaFoldDB" id="A0A271ISL5"/>
<dbReference type="PANTHER" id="PTHR33508:SF10">
    <property type="entry name" value="UPF0056 INNER MEMBRANE PROTEIN YHGN"/>
    <property type="match status" value="1"/>
</dbReference>
<dbReference type="Proteomes" id="UP000216339">
    <property type="component" value="Unassembled WGS sequence"/>
</dbReference>
<evidence type="ECO:0000256" key="5">
    <source>
        <dbReference type="ARBA" id="ARBA00022989"/>
    </source>
</evidence>
<dbReference type="RefSeq" id="WP_095512671.1">
    <property type="nucleotide sequence ID" value="NZ_MQWD01000010.1"/>
</dbReference>
<evidence type="ECO:0000256" key="3">
    <source>
        <dbReference type="ARBA" id="ARBA00022475"/>
    </source>
</evidence>
<feature type="transmembrane region" description="Helical" evidence="7">
    <location>
        <begin position="42"/>
        <end position="61"/>
    </location>
</feature>
<evidence type="ECO:0000256" key="6">
    <source>
        <dbReference type="ARBA" id="ARBA00023136"/>
    </source>
</evidence>
<reference evidence="8 9" key="1">
    <citation type="submission" date="2016-11" db="EMBL/GenBank/DDBJ databases">
        <title>Study of marine rhodopsin-containing bacteria.</title>
        <authorList>
            <person name="Yoshizawa S."/>
            <person name="Kumagai Y."/>
            <person name="Kogure K."/>
        </authorList>
    </citation>
    <scope>NUCLEOTIDE SEQUENCE [LARGE SCALE GENOMIC DNA]</scope>
    <source>
        <strain evidence="8 9">SAORIC-28</strain>
    </source>
</reference>
<feature type="transmembrane region" description="Helical" evidence="7">
    <location>
        <begin position="108"/>
        <end position="127"/>
    </location>
</feature>
<comment type="similarity">
    <text evidence="2 7">Belongs to the UPF0056 (MarC) family.</text>
</comment>
<sequence>MTLLAATVLLFLVMDAFGNVPVFLSVLAPVAPERRRRVIARELLFALAFLVGFLFAGRFLLDAIGLTESAVTVAGGIILFLIALKMVFPPPGGAWAADIEEGGDEPFLVPLAVPFIAGPSVLASVLFVMSSDPGRWPEWLAAVLLAWAGTGAILLLAPDLARVLKRRGLVAIERLMGMVLTAIATKMVLDGVGSFFGL</sequence>
<comment type="caution">
    <text evidence="7">Lacks conserved residue(s) required for the propagation of feature annotation.</text>
</comment>